<keyword evidence="3" id="KW-1185">Reference proteome</keyword>
<dbReference type="AlphaFoldDB" id="A0A7W6CX22"/>
<evidence type="ECO:0000256" key="1">
    <source>
        <dbReference type="SAM" id="MobiDB-lite"/>
    </source>
</evidence>
<name>A0A7W6CX22_9HYPH</name>
<proteinExistence type="predicted"/>
<organism evidence="2 3">
    <name type="scientific">Rhizobium metallidurans</name>
    <dbReference type="NCBI Taxonomy" id="1265931"/>
    <lineage>
        <taxon>Bacteria</taxon>
        <taxon>Pseudomonadati</taxon>
        <taxon>Pseudomonadota</taxon>
        <taxon>Alphaproteobacteria</taxon>
        <taxon>Hyphomicrobiales</taxon>
        <taxon>Rhizobiaceae</taxon>
        <taxon>Rhizobium/Agrobacterium group</taxon>
        <taxon>Rhizobium</taxon>
    </lineage>
</organism>
<reference evidence="2 3" key="1">
    <citation type="submission" date="2020-08" db="EMBL/GenBank/DDBJ databases">
        <title>Genomic Encyclopedia of Type Strains, Phase IV (KMG-IV): sequencing the most valuable type-strain genomes for metagenomic binning, comparative biology and taxonomic classification.</title>
        <authorList>
            <person name="Goeker M."/>
        </authorList>
    </citation>
    <scope>NUCLEOTIDE SEQUENCE [LARGE SCALE GENOMIC DNA]</scope>
    <source>
        <strain evidence="2 3">DSM 26575</strain>
    </source>
</reference>
<comment type="caution">
    <text evidence="2">The sequence shown here is derived from an EMBL/GenBank/DDBJ whole genome shotgun (WGS) entry which is preliminary data.</text>
</comment>
<sequence>MTSDNEIFNQAKLSSRDKAVVTDTTARAIISAEAQARELKTEKLKALRLQRAAEAPPEVEPAKKKRATPKTASRA</sequence>
<gene>
    <name evidence="2" type="ORF">GGQ67_004159</name>
</gene>
<evidence type="ECO:0000313" key="2">
    <source>
        <dbReference type="EMBL" id="MBB3966472.1"/>
    </source>
</evidence>
<feature type="region of interest" description="Disordered" evidence="1">
    <location>
        <begin position="50"/>
        <end position="75"/>
    </location>
</feature>
<dbReference type="RefSeq" id="WP_183901960.1">
    <property type="nucleotide sequence ID" value="NZ_JACIDW010000018.1"/>
</dbReference>
<protein>
    <submittedName>
        <fullName evidence="2">Uncharacterized protein</fullName>
    </submittedName>
</protein>
<dbReference type="Proteomes" id="UP000582090">
    <property type="component" value="Unassembled WGS sequence"/>
</dbReference>
<dbReference type="EMBL" id="JACIDW010000018">
    <property type="protein sequence ID" value="MBB3966472.1"/>
    <property type="molecule type" value="Genomic_DNA"/>
</dbReference>
<evidence type="ECO:0000313" key="3">
    <source>
        <dbReference type="Proteomes" id="UP000582090"/>
    </source>
</evidence>
<accession>A0A7W6CX22</accession>